<gene>
    <name evidence="1" type="ORF">NXT3_PC00851</name>
</gene>
<accession>A0A2L0HET7</accession>
<dbReference type="EMBL" id="CP024310">
    <property type="protein sequence ID" value="AUX80011.1"/>
    <property type="molecule type" value="Genomic_DNA"/>
</dbReference>
<protein>
    <submittedName>
        <fullName evidence="1">Uncharacterized protein</fullName>
    </submittedName>
</protein>
<organism evidence="1 2">
    <name type="scientific">Rhizobium fredii</name>
    <name type="common">Sinorhizobium fredii</name>
    <dbReference type="NCBI Taxonomy" id="380"/>
    <lineage>
        <taxon>Bacteria</taxon>
        <taxon>Pseudomonadati</taxon>
        <taxon>Pseudomonadota</taxon>
        <taxon>Alphaproteobacteria</taxon>
        <taxon>Hyphomicrobiales</taxon>
        <taxon>Rhizobiaceae</taxon>
        <taxon>Sinorhizobium/Ensifer group</taxon>
        <taxon>Sinorhizobium</taxon>
    </lineage>
</organism>
<reference evidence="1 2" key="1">
    <citation type="submission" date="2017-10" db="EMBL/GenBank/DDBJ databases">
        <title>Analysis of the genome sequences of Rhizobium populations associated to common bean (phaseolus vulgaris).</title>
        <authorList>
            <person name="Bustos P."/>
            <person name="Santamaria R.I."/>
            <person name="Miranda-Sanchez F."/>
            <person name="Perez-Carrascal O."/>
            <person name="Juarez S."/>
            <person name="Lozano L."/>
            <person name="Martinez-Flores I."/>
            <person name="Vinuesa P."/>
            <person name="Martinez-Romero E."/>
            <person name="Cevallos M.A."/>
            <person name="Romero D."/>
            <person name="Davila G."/>
            <person name="Gonzalez V."/>
        </authorList>
    </citation>
    <scope>NUCLEOTIDE SEQUENCE [LARGE SCALE GENOMIC DNA]</scope>
    <source>
        <strain evidence="1 2">NXT3</strain>
        <plasmid evidence="2">Plasmid psfrenxt3c</plasmid>
    </source>
</reference>
<dbReference type="AlphaFoldDB" id="A0A2L0HET7"/>
<evidence type="ECO:0000313" key="2">
    <source>
        <dbReference type="Proteomes" id="UP000239340"/>
    </source>
</evidence>
<keyword evidence="1" id="KW-0614">Plasmid</keyword>
<dbReference type="Proteomes" id="UP000239340">
    <property type="component" value="Plasmid pSfreNXT3c"/>
</dbReference>
<geneLocation type="plasmid" evidence="2">
    <name>psfrenxt3c</name>
</geneLocation>
<proteinExistence type="predicted"/>
<name>A0A2L0HET7_RHIFR</name>
<sequence length="50" mass="5897">MSTRILLTDAFSSDIMVSHNMRLGRNRQDRIEIAHLPQVLAERERPHERV</sequence>
<evidence type="ECO:0000313" key="1">
    <source>
        <dbReference type="EMBL" id="AUX80011.1"/>
    </source>
</evidence>